<name>A0A0F9JS73_9ZZZZ</name>
<comment type="caution">
    <text evidence="1">The sequence shown here is derived from an EMBL/GenBank/DDBJ whole genome shotgun (WGS) entry which is preliminary data.</text>
</comment>
<evidence type="ECO:0000313" key="1">
    <source>
        <dbReference type="EMBL" id="KKM72528.1"/>
    </source>
</evidence>
<feature type="non-terminal residue" evidence="1">
    <location>
        <position position="63"/>
    </location>
</feature>
<accession>A0A0F9JS73</accession>
<sequence>MQKDFIFDYFSDMNRIIMELTKYISEDNVLYVEGHINDIQDLTRKFRKQWQDEIRLFIQGKKS</sequence>
<protein>
    <submittedName>
        <fullName evidence="1">Uncharacterized protein</fullName>
    </submittedName>
</protein>
<organism evidence="1">
    <name type="scientific">marine sediment metagenome</name>
    <dbReference type="NCBI Taxonomy" id="412755"/>
    <lineage>
        <taxon>unclassified sequences</taxon>
        <taxon>metagenomes</taxon>
        <taxon>ecological metagenomes</taxon>
    </lineage>
</organism>
<reference evidence="1" key="1">
    <citation type="journal article" date="2015" name="Nature">
        <title>Complex archaea that bridge the gap between prokaryotes and eukaryotes.</title>
        <authorList>
            <person name="Spang A."/>
            <person name="Saw J.H."/>
            <person name="Jorgensen S.L."/>
            <person name="Zaremba-Niedzwiedzka K."/>
            <person name="Martijn J."/>
            <person name="Lind A.E."/>
            <person name="van Eijk R."/>
            <person name="Schleper C."/>
            <person name="Guy L."/>
            <person name="Ettema T.J."/>
        </authorList>
    </citation>
    <scope>NUCLEOTIDE SEQUENCE</scope>
</reference>
<dbReference type="AlphaFoldDB" id="A0A0F9JS73"/>
<dbReference type="EMBL" id="LAZR01009451">
    <property type="protein sequence ID" value="KKM72528.1"/>
    <property type="molecule type" value="Genomic_DNA"/>
</dbReference>
<proteinExistence type="predicted"/>
<gene>
    <name evidence="1" type="ORF">LCGC14_1419530</name>
</gene>